<gene>
    <name evidence="2" type="ORF">CUV01_08490</name>
</gene>
<accession>A0A2K9EVW1</accession>
<dbReference type="Gene3D" id="3.90.550.10">
    <property type="entry name" value="Spore Coat Polysaccharide Biosynthesis Protein SpsA, Chain A"/>
    <property type="match status" value="1"/>
</dbReference>
<organism evidence="2 3">
    <name type="scientific">Paracoccus tegillarcae</name>
    <dbReference type="NCBI Taxonomy" id="1529068"/>
    <lineage>
        <taxon>Bacteria</taxon>
        <taxon>Pseudomonadati</taxon>
        <taxon>Pseudomonadota</taxon>
        <taxon>Alphaproteobacteria</taxon>
        <taxon>Rhodobacterales</taxon>
        <taxon>Paracoccaceae</taxon>
        <taxon>Paracoccus</taxon>
    </lineage>
</organism>
<dbReference type="InterPro" id="IPR001173">
    <property type="entry name" value="Glyco_trans_2-like"/>
</dbReference>
<evidence type="ECO:0000313" key="2">
    <source>
        <dbReference type="EMBL" id="AUH33424.1"/>
    </source>
</evidence>
<name>A0A2K9EVW1_9RHOB</name>
<protein>
    <recommendedName>
        <fullName evidence="1">Glycosyltransferase 2-like domain-containing protein</fullName>
    </recommendedName>
</protein>
<dbReference type="EMBL" id="CP025408">
    <property type="protein sequence ID" value="AUH33424.1"/>
    <property type="molecule type" value="Genomic_DNA"/>
</dbReference>
<keyword evidence="3" id="KW-1185">Reference proteome</keyword>
<sequence length="292" mass="31500">MVTQSLAAVIVTFGEGGSRIGGLVDQLSRVAQRVVVVENTPDMPTPRIAGADSIANGNRGGLAGAYNRALEHLGGGTDLVVFVDQDSDATVLPELLADPQVAALLARSDVAAVAPIYRDRATGLRGRPAVLQGRWRVEHLPREFADIRQTTMAINSMTIWRRAALARLGAFDEGLGVDHVDTEMALRAAAENLSIWVAGAHVFDHAIGQRREWRALGRTFQTGGHSPDRRRQIGRNTALLAKRWGWRYPSFAMLALARLGYETAGILAAEDRKLAKLGALGRGTLAGIFARR</sequence>
<evidence type="ECO:0000259" key="1">
    <source>
        <dbReference type="Pfam" id="PF00535"/>
    </source>
</evidence>
<feature type="domain" description="Glycosyltransferase 2-like" evidence="1">
    <location>
        <begin position="9"/>
        <end position="168"/>
    </location>
</feature>
<dbReference type="KEGG" id="paro:CUV01_08490"/>
<dbReference type="Pfam" id="PF00535">
    <property type="entry name" value="Glycos_transf_2"/>
    <property type="match status" value="1"/>
</dbReference>
<dbReference type="AlphaFoldDB" id="A0A2K9EVW1"/>
<dbReference type="Proteomes" id="UP000233742">
    <property type="component" value="Chromosome"/>
</dbReference>
<proteinExistence type="predicted"/>
<reference evidence="2 3" key="1">
    <citation type="submission" date="2017-12" db="EMBL/GenBank/DDBJ databases">
        <authorList>
            <person name="Hurst M.R.H."/>
        </authorList>
    </citation>
    <scope>NUCLEOTIDE SEQUENCE [LARGE SCALE GENOMIC DNA]</scope>
    <source>
        <strain evidence="2 3">BM15</strain>
    </source>
</reference>
<dbReference type="SUPFAM" id="SSF53448">
    <property type="entry name" value="Nucleotide-diphospho-sugar transferases"/>
    <property type="match status" value="1"/>
</dbReference>
<dbReference type="InterPro" id="IPR029044">
    <property type="entry name" value="Nucleotide-diphossugar_trans"/>
</dbReference>
<evidence type="ECO:0000313" key="3">
    <source>
        <dbReference type="Proteomes" id="UP000233742"/>
    </source>
</evidence>